<protein>
    <submittedName>
        <fullName evidence="1">Uncharacterized protein</fullName>
    </submittedName>
</protein>
<name>A0A2G8QZH6_9RHOB</name>
<comment type="caution">
    <text evidence="1">The sequence shown here is derived from an EMBL/GenBank/DDBJ whole genome shotgun (WGS) entry which is preliminary data.</text>
</comment>
<accession>A0A2G8QZH6</accession>
<evidence type="ECO:0000313" key="2">
    <source>
        <dbReference type="Proteomes" id="UP000231259"/>
    </source>
</evidence>
<proteinExistence type="predicted"/>
<evidence type="ECO:0000313" key="1">
    <source>
        <dbReference type="EMBL" id="PIL14328.1"/>
    </source>
</evidence>
<dbReference type="Proteomes" id="UP000231259">
    <property type="component" value="Unassembled WGS sequence"/>
</dbReference>
<dbReference type="EMBL" id="AWWI01000181">
    <property type="protein sequence ID" value="PIL14328.1"/>
    <property type="molecule type" value="Genomic_DNA"/>
</dbReference>
<dbReference type="AlphaFoldDB" id="A0A2G8QZH6"/>
<organism evidence="1 2">
    <name type="scientific">Puniceibacterium antarcticum</name>
    <dbReference type="NCBI Taxonomy" id="1206336"/>
    <lineage>
        <taxon>Bacteria</taxon>
        <taxon>Pseudomonadati</taxon>
        <taxon>Pseudomonadota</taxon>
        <taxon>Alphaproteobacteria</taxon>
        <taxon>Rhodobacterales</taxon>
        <taxon>Paracoccaceae</taxon>
        <taxon>Puniceibacterium</taxon>
    </lineage>
</organism>
<keyword evidence="2" id="KW-1185">Reference proteome</keyword>
<reference evidence="1 2" key="1">
    <citation type="submission" date="2013-09" db="EMBL/GenBank/DDBJ databases">
        <title>Genome sequencing of Phaeobacter antarcticus sp. nov. SM1211.</title>
        <authorList>
            <person name="Zhang X.-Y."/>
            <person name="Liu C."/>
            <person name="Chen X.-L."/>
            <person name="Xie B.-B."/>
            <person name="Qin Q.-L."/>
            <person name="Rong J.-C."/>
            <person name="Zhang Y.-Z."/>
        </authorList>
    </citation>
    <scope>NUCLEOTIDE SEQUENCE [LARGE SCALE GENOMIC DNA]</scope>
    <source>
        <strain evidence="1 2">SM1211</strain>
    </source>
</reference>
<sequence>MGMRGFLSELGCLPVLAMVHIPKLQEVLAGDGTWCGDAEQWDGYLGRTLERLDWWTEAAQPQRNEDAIRPTRHFSAPRLSVTPLNASLRSVKQPHAAFKGEAFQPHWQRLILRKRGRSAQ</sequence>
<gene>
    <name evidence="1" type="ORF">P775_26855</name>
</gene>